<keyword evidence="12" id="KW-0966">Cell projection</keyword>
<reference evidence="12 13" key="1">
    <citation type="submission" date="2017-10" db="EMBL/GenBank/DDBJ databases">
        <title>Genome sequence of Caulobacter mirabilis FWC38.</title>
        <authorList>
            <person name="Fiebig A."/>
            <person name="Crosson S."/>
        </authorList>
    </citation>
    <scope>NUCLEOTIDE SEQUENCE [LARGE SCALE GENOMIC DNA]</scope>
    <source>
        <strain evidence="12 13">FWC 38</strain>
    </source>
</reference>
<dbReference type="KEGG" id="cmb:CSW64_15575"/>
<feature type="domain" description="Flagellar basal-body/hook protein C-terminal" evidence="10">
    <location>
        <begin position="216"/>
        <end position="259"/>
    </location>
</feature>
<organism evidence="12 13">
    <name type="scientific">Caulobacter mirabilis</name>
    <dbReference type="NCBI Taxonomy" id="69666"/>
    <lineage>
        <taxon>Bacteria</taxon>
        <taxon>Pseudomonadati</taxon>
        <taxon>Pseudomonadota</taxon>
        <taxon>Alphaproteobacteria</taxon>
        <taxon>Caulobacterales</taxon>
        <taxon>Caulobacteraceae</taxon>
        <taxon>Caulobacter</taxon>
    </lineage>
</organism>
<evidence type="ECO:0000256" key="4">
    <source>
        <dbReference type="ARBA" id="ARBA00023143"/>
    </source>
</evidence>
<dbReference type="RefSeq" id="WP_099622960.1">
    <property type="nucleotide sequence ID" value="NZ_CP024201.1"/>
</dbReference>
<keyword evidence="4 8" id="KW-0975">Bacterial flagellum</keyword>
<evidence type="ECO:0000256" key="1">
    <source>
        <dbReference type="ARBA" id="ARBA00004117"/>
    </source>
</evidence>
<dbReference type="InterPro" id="IPR020013">
    <property type="entry name" value="Flagellar_FlgE/F/G"/>
</dbReference>
<dbReference type="PANTHER" id="PTHR30435:SF19">
    <property type="entry name" value="FLAGELLAR BASAL-BODY ROD PROTEIN FLGG"/>
    <property type="match status" value="1"/>
</dbReference>
<dbReference type="Proteomes" id="UP000228945">
    <property type="component" value="Chromosome"/>
</dbReference>
<dbReference type="InterPro" id="IPR010930">
    <property type="entry name" value="Flg_bb/hook_C_dom"/>
</dbReference>
<keyword evidence="13" id="KW-1185">Reference proteome</keyword>
<dbReference type="InterPro" id="IPR001444">
    <property type="entry name" value="Flag_bb_rod_N"/>
</dbReference>
<evidence type="ECO:0000256" key="3">
    <source>
        <dbReference type="ARBA" id="ARBA00017948"/>
    </source>
</evidence>
<evidence type="ECO:0000259" key="10">
    <source>
        <dbReference type="Pfam" id="PF06429"/>
    </source>
</evidence>
<evidence type="ECO:0000313" key="12">
    <source>
        <dbReference type="EMBL" id="ATQ43711.1"/>
    </source>
</evidence>
<gene>
    <name evidence="12" type="primary">flgG</name>
    <name evidence="12" type="ORF">CSW64_15575</name>
</gene>
<evidence type="ECO:0000313" key="13">
    <source>
        <dbReference type="Proteomes" id="UP000228945"/>
    </source>
</evidence>
<evidence type="ECO:0000256" key="2">
    <source>
        <dbReference type="ARBA" id="ARBA00009677"/>
    </source>
</evidence>
<dbReference type="NCBIfam" id="TIGR02488">
    <property type="entry name" value="flgG_G_neg"/>
    <property type="match status" value="1"/>
</dbReference>
<dbReference type="AlphaFoldDB" id="A0A2D2B0D9"/>
<evidence type="ECO:0000256" key="7">
    <source>
        <dbReference type="NCBIfam" id="TIGR02488"/>
    </source>
</evidence>
<evidence type="ECO:0000256" key="5">
    <source>
        <dbReference type="ARBA" id="ARBA00025933"/>
    </source>
</evidence>
<dbReference type="GO" id="GO:0009426">
    <property type="term" value="C:bacterial-type flagellum basal body, distal rod"/>
    <property type="evidence" value="ECO:0007669"/>
    <property type="project" value="UniProtKB-UniRule"/>
</dbReference>
<keyword evidence="12" id="KW-0969">Cilium</keyword>
<comment type="subcellular location">
    <subcellularLocation>
        <location evidence="1 8">Bacterial flagellum basal body</location>
    </subcellularLocation>
</comment>
<accession>A0A2D2B0D9</accession>
<dbReference type="EMBL" id="CP024201">
    <property type="protein sequence ID" value="ATQ43711.1"/>
    <property type="molecule type" value="Genomic_DNA"/>
</dbReference>
<sequence length="262" mass="27692">MQALRTAATGMSAQQMNVEVISNNIANMNTIGFKRQRAEFQDLLYQSIERAGAQSSDQGTIVPTGVQVGGGVKTGSVYRITQQGSLINTGNTFDLAIEGRGYFQILLPTGETAYTRAGNLSRNQEGQLVTDDGYLLQPPITIPTDATDVAISKTGIVQALRDGVAEPEVVGQIELAAFLNESGLEAQGDNLFLESAASGPPQISTPMLNGLGKMLQGYTESSNVDAVSEVTALIVAQRAYEMNSKVITAADEMLQAANAVKS</sequence>
<dbReference type="InterPro" id="IPR012834">
    <property type="entry name" value="FlgG_G_neg"/>
</dbReference>
<name>A0A2D2B0D9_9CAUL</name>
<comment type="subunit">
    <text evidence="5 8">The basal body constitutes a major portion of the flagellar organelle and consists of four rings (L,P,S, and M) mounted on a central rod. The rod consists of about 26 subunits of FlgG in the distal portion, and FlgB, FlgC and FlgF are thought to build up the proximal portion of the rod with about 6 subunits each.</text>
</comment>
<evidence type="ECO:0000259" key="9">
    <source>
        <dbReference type="Pfam" id="PF00460"/>
    </source>
</evidence>
<protein>
    <recommendedName>
        <fullName evidence="3 7">Flagellar basal-body rod protein FlgG</fullName>
    </recommendedName>
    <alternativeName>
        <fullName evidence="6 8">Distal rod protein</fullName>
    </alternativeName>
</protein>
<dbReference type="PANTHER" id="PTHR30435">
    <property type="entry name" value="FLAGELLAR PROTEIN"/>
    <property type="match status" value="1"/>
</dbReference>
<evidence type="ECO:0000256" key="8">
    <source>
        <dbReference type="RuleBase" id="RU362116"/>
    </source>
</evidence>
<dbReference type="Pfam" id="PF00460">
    <property type="entry name" value="Flg_bb_rod"/>
    <property type="match status" value="1"/>
</dbReference>
<comment type="similarity">
    <text evidence="2 8">Belongs to the flagella basal body rod proteins family.</text>
</comment>
<dbReference type="InterPro" id="IPR053967">
    <property type="entry name" value="LlgE_F_G-like_D1"/>
</dbReference>
<dbReference type="Pfam" id="PF22692">
    <property type="entry name" value="LlgE_F_G_D1"/>
    <property type="match status" value="1"/>
</dbReference>
<dbReference type="NCBIfam" id="TIGR03506">
    <property type="entry name" value="FlgEFG_subfam"/>
    <property type="match status" value="2"/>
</dbReference>
<proteinExistence type="inferred from homology"/>
<evidence type="ECO:0000256" key="6">
    <source>
        <dbReference type="ARBA" id="ARBA00032912"/>
    </source>
</evidence>
<dbReference type="SUPFAM" id="SSF117143">
    <property type="entry name" value="Flagellar hook protein flgE"/>
    <property type="match status" value="1"/>
</dbReference>
<dbReference type="OrthoDB" id="9804559at2"/>
<dbReference type="InterPro" id="IPR037925">
    <property type="entry name" value="FlgE/F/G-like"/>
</dbReference>
<dbReference type="InterPro" id="IPR019776">
    <property type="entry name" value="Flagellar_basal_body_rod_CS"/>
</dbReference>
<keyword evidence="12" id="KW-0282">Flagellum</keyword>
<evidence type="ECO:0000259" key="11">
    <source>
        <dbReference type="Pfam" id="PF22692"/>
    </source>
</evidence>
<dbReference type="GO" id="GO:0071978">
    <property type="term" value="P:bacterial-type flagellum-dependent swarming motility"/>
    <property type="evidence" value="ECO:0007669"/>
    <property type="project" value="TreeGrafter"/>
</dbReference>
<feature type="domain" description="Flagellar basal body rod protein N-terminal" evidence="9">
    <location>
        <begin position="4"/>
        <end position="34"/>
    </location>
</feature>
<dbReference type="PROSITE" id="PS00588">
    <property type="entry name" value="FLAGELLA_BB_ROD"/>
    <property type="match status" value="1"/>
</dbReference>
<dbReference type="Pfam" id="PF06429">
    <property type="entry name" value="Flg_bbr_C"/>
    <property type="match status" value="1"/>
</dbReference>
<feature type="domain" description="Flagellar hook protein FlgE/F/G-like D1" evidence="11">
    <location>
        <begin position="96"/>
        <end position="159"/>
    </location>
</feature>